<feature type="domain" description="C2H2-type" evidence="2">
    <location>
        <begin position="69"/>
        <end position="90"/>
    </location>
</feature>
<feature type="coiled-coil region" evidence="1">
    <location>
        <begin position="415"/>
        <end position="442"/>
    </location>
</feature>
<proteinExistence type="predicted"/>
<dbReference type="EMBL" id="BMAV01007302">
    <property type="protein sequence ID" value="GFY50063.1"/>
    <property type="molecule type" value="Genomic_DNA"/>
</dbReference>
<organism evidence="3 4">
    <name type="scientific">Trichonephila inaurata madagascariensis</name>
    <dbReference type="NCBI Taxonomy" id="2747483"/>
    <lineage>
        <taxon>Eukaryota</taxon>
        <taxon>Metazoa</taxon>
        <taxon>Ecdysozoa</taxon>
        <taxon>Arthropoda</taxon>
        <taxon>Chelicerata</taxon>
        <taxon>Arachnida</taxon>
        <taxon>Araneae</taxon>
        <taxon>Araneomorphae</taxon>
        <taxon>Entelegynae</taxon>
        <taxon>Araneoidea</taxon>
        <taxon>Nephilidae</taxon>
        <taxon>Trichonephila</taxon>
        <taxon>Trichonephila inaurata</taxon>
    </lineage>
</organism>
<evidence type="ECO:0000313" key="4">
    <source>
        <dbReference type="Proteomes" id="UP000886998"/>
    </source>
</evidence>
<dbReference type="AlphaFoldDB" id="A0A8X6XAC7"/>
<dbReference type="PROSITE" id="PS00028">
    <property type="entry name" value="ZINC_FINGER_C2H2_1"/>
    <property type="match status" value="2"/>
</dbReference>
<keyword evidence="1" id="KW-0175">Coiled coil</keyword>
<accession>A0A8X6XAC7</accession>
<evidence type="ECO:0000259" key="2">
    <source>
        <dbReference type="PROSITE" id="PS00028"/>
    </source>
</evidence>
<dbReference type="Proteomes" id="UP000886998">
    <property type="component" value="Unassembled WGS sequence"/>
</dbReference>
<evidence type="ECO:0000256" key="1">
    <source>
        <dbReference type="SAM" id="Coils"/>
    </source>
</evidence>
<evidence type="ECO:0000313" key="3">
    <source>
        <dbReference type="EMBL" id="GFY50063.1"/>
    </source>
</evidence>
<reference evidence="3" key="1">
    <citation type="submission" date="2020-08" db="EMBL/GenBank/DDBJ databases">
        <title>Multicomponent nature underlies the extraordinary mechanical properties of spider dragline silk.</title>
        <authorList>
            <person name="Kono N."/>
            <person name="Nakamura H."/>
            <person name="Mori M."/>
            <person name="Yoshida Y."/>
            <person name="Ohtoshi R."/>
            <person name="Malay A.D."/>
            <person name="Moran D.A.P."/>
            <person name="Tomita M."/>
            <person name="Numata K."/>
            <person name="Arakawa K."/>
        </authorList>
    </citation>
    <scope>NUCLEOTIDE SEQUENCE</scope>
</reference>
<name>A0A8X6XAC7_9ARAC</name>
<dbReference type="InterPro" id="IPR013087">
    <property type="entry name" value="Znf_C2H2_type"/>
</dbReference>
<keyword evidence="4" id="KW-1185">Reference proteome</keyword>
<dbReference type="SMART" id="SM00355">
    <property type="entry name" value="ZnF_C2H2"/>
    <property type="match status" value="2"/>
</dbReference>
<gene>
    <name evidence="3" type="ORF">TNIN_456461</name>
</gene>
<comment type="caution">
    <text evidence="3">The sequence shown here is derived from an EMBL/GenBank/DDBJ whole genome shotgun (WGS) entry which is preliminary data.</text>
</comment>
<feature type="domain" description="C2H2-type" evidence="2">
    <location>
        <begin position="42"/>
        <end position="62"/>
    </location>
</feature>
<dbReference type="OrthoDB" id="6449557at2759"/>
<protein>
    <recommendedName>
        <fullName evidence="2">C2H2-type domain-containing protein</fullName>
    </recommendedName>
</protein>
<sequence>MGSERCKEETLEHVLDDTDESCDECDQLKSRLEKYRLTCRTCHICKEICSGRAELNRHFLKHETETDQCLVCREQFSNQRELLQHFRKMHIEYLKAKDPALLEEFPCLGSSSKITLSDISGVHNFSGSRTAFDNAVSVPVSLKNCNPPTDIKKNEILQMSRGVNSGSIVVNPSKQSANVQKHVSVASIDQNVMTSNLQHQVSSSIKKYKMRNASSSTRYKSRVPNKDFLSSVNNAKSTVASHDMILKDSITQSTSNNLIKKPRINKKKVPSVQLQEIPVMSSPTAQLPKLTMGETLNSLAKFNITKSIETFAPVNSDLNVLQHSPCNRKIVNVSSECMKVLKESLLKNSSAVNCKYVCIAVPPKMLYDLKLMPMKSEFEKNIKSVARTTAIEERKGSDAINQPNIEKILQEDRRRKEEKEKIKKKEKILQKMLMKYEEKEEKKLIKYFQKRVTSHIKKKQGNLNEMEKNLVDTAGNKPKLLEVVRHLKCKDQSDVGILMEYFGMKRKFKKKPARNSSIMKFEQKPGMSSVPTSVNPDISINIPNGLKVEESDKSFNSFYKEQVCSTPKREENLAYESESSYLLGTLNSHKTIPFGEDLVNDMTIFNSFYEEQVCSTPKREENLVYESESSYLLDNLNSHKTIPYGEDPFTDMSIITDETFTIPCPCGKVSCIGFL</sequence>